<gene>
    <name evidence="2" type="ORF">I350_04539</name>
</gene>
<evidence type="ECO:0000313" key="2">
    <source>
        <dbReference type="EMBL" id="ODO05488.1"/>
    </source>
</evidence>
<feature type="compositionally biased region" description="Low complexity" evidence="1">
    <location>
        <begin position="51"/>
        <end position="68"/>
    </location>
</feature>
<feature type="compositionally biased region" description="Basic and acidic residues" evidence="1">
    <location>
        <begin position="107"/>
        <end position="116"/>
    </location>
</feature>
<reference evidence="2 3" key="1">
    <citation type="submission" date="2016-06" db="EMBL/GenBank/DDBJ databases">
        <title>Evolution of pathogenesis and genome organization in the Tremellales.</title>
        <authorList>
            <person name="Cuomo C."/>
            <person name="Litvintseva A."/>
            <person name="Heitman J."/>
            <person name="Chen Y."/>
            <person name="Sun S."/>
            <person name="Springer D."/>
            <person name="Dromer F."/>
            <person name="Young S."/>
            <person name="Zeng Q."/>
            <person name="Chapman S."/>
            <person name="Gujja S."/>
            <person name="Saif S."/>
            <person name="Birren B."/>
        </authorList>
    </citation>
    <scope>NUCLEOTIDE SEQUENCE [LARGE SCALE GENOMIC DNA]</scope>
    <source>
        <strain evidence="2 3">CBS 6273</strain>
    </source>
</reference>
<evidence type="ECO:0000313" key="3">
    <source>
        <dbReference type="Proteomes" id="UP000095149"/>
    </source>
</evidence>
<dbReference type="OrthoDB" id="2578193at2759"/>
<proteinExistence type="predicted"/>
<feature type="region of interest" description="Disordered" evidence="1">
    <location>
        <begin position="196"/>
        <end position="218"/>
    </location>
</feature>
<feature type="region of interest" description="Disordered" evidence="1">
    <location>
        <begin position="1"/>
        <end position="116"/>
    </location>
</feature>
<feature type="compositionally biased region" description="Pro residues" evidence="1">
    <location>
        <begin position="37"/>
        <end position="50"/>
    </location>
</feature>
<accession>A0A1E3JX94</accession>
<sequence>MSSARVPAPAANWVVGHINSTLAPRLTAPRRPERRPPTPPVPSPRPPTPDVPMRSPSPRYGSSRSRSPTLTHALSDPAPPSTCPSRLAPSTHTLLDPGHTRYRPSSQRREQDPNHESDFFNQLKLRCHQQLDEYLRGSQGRRVAKGVEPEAFGSDSRNGTPSTAHSASIRDIPFFTTEKKESTRTSTKDWATDLARDVEGPDTGSTVGGTPGLGYHTLDPSSDSVQFVDVTGLTTEISTRFPRHFPSAKYTMSVTPIDEPTLGRYLRAYKAHNLALAGKLEDLKPGFEVNESGIGYTQDRIELRSKTFCFKGAEKRISGVSLTNPEDEHPVIATFLGQKDGSRFRRRPWPKAFMRTPSGGALPVSFHSLGALPDTAILICGFALEGYVMSGDSKAGIEWVTEIVIIEGLLEEKVSVGTGPKTPSKRKADVDMDVLLGLTSGKKAAAVAVDSAPNTPTKSSAVAAATALVAGCWFSDL</sequence>
<evidence type="ECO:0000256" key="1">
    <source>
        <dbReference type="SAM" id="MobiDB-lite"/>
    </source>
</evidence>
<dbReference type="AlphaFoldDB" id="A0A1E3JX94"/>
<dbReference type="Proteomes" id="UP000095149">
    <property type="component" value="Unassembled WGS sequence"/>
</dbReference>
<organism evidence="2 3">
    <name type="scientific">Cryptococcus amylolentus CBS 6273</name>
    <dbReference type="NCBI Taxonomy" id="1296118"/>
    <lineage>
        <taxon>Eukaryota</taxon>
        <taxon>Fungi</taxon>
        <taxon>Dikarya</taxon>
        <taxon>Basidiomycota</taxon>
        <taxon>Agaricomycotina</taxon>
        <taxon>Tremellomycetes</taxon>
        <taxon>Tremellales</taxon>
        <taxon>Cryptococcaceae</taxon>
        <taxon>Cryptococcus</taxon>
    </lineage>
</organism>
<comment type="caution">
    <text evidence="2">The sequence shown here is derived from an EMBL/GenBank/DDBJ whole genome shotgun (WGS) entry which is preliminary data.</text>
</comment>
<dbReference type="EMBL" id="MEKH01000007">
    <property type="protein sequence ID" value="ODO05488.1"/>
    <property type="molecule type" value="Genomic_DNA"/>
</dbReference>
<name>A0A1E3JX94_9TREE</name>
<protein>
    <submittedName>
        <fullName evidence="2">Uncharacterized protein</fullName>
    </submittedName>
</protein>
<feature type="compositionally biased region" description="Polar residues" evidence="1">
    <location>
        <begin position="155"/>
        <end position="166"/>
    </location>
</feature>
<feature type="region of interest" description="Disordered" evidence="1">
    <location>
        <begin position="138"/>
        <end position="169"/>
    </location>
</feature>